<name>A0A383AGT3_9ZZZZ</name>
<protein>
    <submittedName>
        <fullName evidence="1">Uncharacterized protein</fullName>
    </submittedName>
</protein>
<evidence type="ECO:0000313" key="1">
    <source>
        <dbReference type="EMBL" id="SVE06288.1"/>
    </source>
</evidence>
<accession>A0A383AGT3</accession>
<dbReference type="AlphaFoldDB" id="A0A383AGT3"/>
<dbReference type="EMBL" id="UINC01191575">
    <property type="protein sequence ID" value="SVE06288.1"/>
    <property type="molecule type" value="Genomic_DNA"/>
</dbReference>
<organism evidence="1">
    <name type="scientific">marine metagenome</name>
    <dbReference type="NCBI Taxonomy" id="408172"/>
    <lineage>
        <taxon>unclassified sequences</taxon>
        <taxon>metagenomes</taxon>
        <taxon>ecological metagenomes</taxon>
    </lineage>
</organism>
<sequence>MTMELLGPTALSILLGRALDDTNINATERQFDAT</sequence>
<proteinExistence type="predicted"/>
<gene>
    <name evidence="1" type="ORF">METZ01_LOCUS459142</name>
</gene>
<reference evidence="1" key="1">
    <citation type="submission" date="2018-05" db="EMBL/GenBank/DDBJ databases">
        <authorList>
            <person name="Lanie J.A."/>
            <person name="Ng W.-L."/>
            <person name="Kazmierczak K.M."/>
            <person name="Andrzejewski T.M."/>
            <person name="Davidsen T.M."/>
            <person name="Wayne K.J."/>
            <person name="Tettelin H."/>
            <person name="Glass J.I."/>
            <person name="Rusch D."/>
            <person name="Podicherti R."/>
            <person name="Tsui H.-C.T."/>
            <person name="Winkler M.E."/>
        </authorList>
    </citation>
    <scope>NUCLEOTIDE SEQUENCE</scope>
</reference>